<evidence type="ECO:0000313" key="1">
    <source>
        <dbReference type="EMBL" id="CDW20656.1"/>
    </source>
</evidence>
<reference evidence="1" key="1">
    <citation type="submission" date="2014-05" db="EMBL/GenBank/DDBJ databases">
        <authorList>
            <person name="Chronopoulou M."/>
        </authorList>
    </citation>
    <scope>NUCLEOTIDE SEQUENCE</scope>
    <source>
        <tissue evidence="1">Whole organism</tissue>
    </source>
</reference>
<name>A0A0K2T5D0_LEPSM</name>
<accession>A0A0K2T5D0</accession>
<organism evidence="1">
    <name type="scientific">Lepeophtheirus salmonis</name>
    <name type="common">Salmon louse</name>
    <name type="synonym">Caligus salmonis</name>
    <dbReference type="NCBI Taxonomy" id="72036"/>
    <lineage>
        <taxon>Eukaryota</taxon>
        <taxon>Metazoa</taxon>
        <taxon>Ecdysozoa</taxon>
        <taxon>Arthropoda</taxon>
        <taxon>Crustacea</taxon>
        <taxon>Multicrustacea</taxon>
        <taxon>Hexanauplia</taxon>
        <taxon>Copepoda</taxon>
        <taxon>Siphonostomatoida</taxon>
        <taxon>Caligidae</taxon>
        <taxon>Lepeophtheirus</taxon>
    </lineage>
</organism>
<protein>
    <submittedName>
        <fullName evidence="1">Uncharacterized protein</fullName>
    </submittedName>
</protein>
<dbReference type="EMBL" id="HACA01003295">
    <property type="protein sequence ID" value="CDW20656.1"/>
    <property type="molecule type" value="Transcribed_RNA"/>
</dbReference>
<sequence>MMMKSVLFLKLFNKPLVSKLFEVSNFKDLSELCFLNEREFRARIHEGQLRLTAARSEINQAHGIGNAIIRSVHHFKRIESKPRLVIGDLLKELLRCYPFKDIIYNHFLGLLVNFKNDGGATFALPESKGSES</sequence>
<dbReference type="AlphaFoldDB" id="A0A0K2T5D0"/>
<proteinExistence type="predicted"/>